<feature type="signal peptide" evidence="4">
    <location>
        <begin position="1"/>
        <end position="23"/>
    </location>
</feature>
<keyword evidence="2 3" id="KW-0040">ANK repeat</keyword>
<name>A0A7V8SWY1_9BACT</name>
<dbReference type="PROSITE" id="PS50297">
    <property type="entry name" value="ANK_REP_REGION"/>
    <property type="match status" value="6"/>
</dbReference>
<dbReference type="InterPro" id="IPR002110">
    <property type="entry name" value="Ankyrin_rpt"/>
</dbReference>
<dbReference type="SMART" id="SM00248">
    <property type="entry name" value="ANK"/>
    <property type="match status" value="10"/>
</dbReference>
<keyword evidence="1" id="KW-0677">Repeat</keyword>
<dbReference type="EMBL" id="JACDQQ010001177">
    <property type="protein sequence ID" value="MBA0085725.1"/>
    <property type="molecule type" value="Genomic_DNA"/>
</dbReference>
<evidence type="ECO:0000313" key="6">
    <source>
        <dbReference type="Proteomes" id="UP000567293"/>
    </source>
</evidence>
<dbReference type="PANTHER" id="PTHR24189">
    <property type="entry name" value="MYOTROPHIN"/>
    <property type="match status" value="1"/>
</dbReference>
<reference evidence="5" key="1">
    <citation type="submission" date="2020-06" db="EMBL/GenBank/DDBJ databases">
        <title>Legume-microbial interactions unlock mineral nutrients during tropical forest succession.</title>
        <authorList>
            <person name="Epihov D.Z."/>
        </authorList>
    </citation>
    <scope>NUCLEOTIDE SEQUENCE [LARGE SCALE GENOMIC DNA]</scope>
    <source>
        <strain evidence="5">Pan2503</strain>
    </source>
</reference>
<dbReference type="PROSITE" id="PS50088">
    <property type="entry name" value="ANK_REPEAT"/>
    <property type="match status" value="7"/>
</dbReference>
<protein>
    <submittedName>
        <fullName evidence="5">Ankyrin repeat domain-containing protein</fullName>
    </submittedName>
</protein>
<comment type="caution">
    <text evidence="5">The sequence shown here is derived from an EMBL/GenBank/DDBJ whole genome shotgun (WGS) entry which is preliminary data.</text>
</comment>
<dbReference type="GO" id="GO:2000812">
    <property type="term" value="P:regulation of barbed-end actin filament capping"/>
    <property type="evidence" value="ECO:0007669"/>
    <property type="project" value="TreeGrafter"/>
</dbReference>
<evidence type="ECO:0000256" key="1">
    <source>
        <dbReference type="ARBA" id="ARBA00022737"/>
    </source>
</evidence>
<dbReference type="PRINTS" id="PR01415">
    <property type="entry name" value="ANKYRIN"/>
</dbReference>
<dbReference type="Gene3D" id="1.25.40.20">
    <property type="entry name" value="Ankyrin repeat-containing domain"/>
    <property type="match status" value="4"/>
</dbReference>
<evidence type="ECO:0000256" key="4">
    <source>
        <dbReference type="SAM" id="SignalP"/>
    </source>
</evidence>
<accession>A0A7V8SWY1</accession>
<dbReference type="PANTHER" id="PTHR24189:SF50">
    <property type="entry name" value="ANKYRIN REPEAT AND SOCS BOX PROTEIN 2"/>
    <property type="match status" value="1"/>
</dbReference>
<evidence type="ECO:0000313" key="5">
    <source>
        <dbReference type="EMBL" id="MBA0085725.1"/>
    </source>
</evidence>
<sequence length="446" mass="46485">MRQAAALTVVLLAGAWMMAAAPAATGSAVDTALLEAVESGDHAAAMRLLSAKGAKVNSAGSDGATPIMYAAANNDLELVRALIKAGANVKLASQFGTSALTEAAIIGSAPVISALLKAGADPNYKTPDGETPLMAAARSGKVDAAAQLVDAGADINAKETWGGQSPLMWAAAQGQADMVKFLASQGANLNDHGKIHQWERKVIQEPRPKDMNKGGFTPMHYAAREGCAACVQNLLAAAADPDSEDPDRETPLLLALENMHFDTAAVLVQDGADLDKWDLFGRSPVYMAADVSTLPLKGNGAMSVLPSPDKLTAVEVGRMMLERGANPNIQLKRRPPYRDVPQDRGGDTMLAQGATPLLRAARAGDAKFVALLLEHQALVDLPSKEGITPLMAAAGVDYGLRVTRGRNRTDEGVLATMDLLIKSGANVNARSLLDRSLTSRGGRGGT</sequence>
<feature type="repeat" description="ANK" evidence="3">
    <location>
        <begin position="128"/>
        <end position="160"/>
    </location>
</feature>
<evidence type="ECO:0000256" key="2">
    <source>
        <dbReference type="ARBA" id="ARBA00023043"/>
    </source>
</evidence>
<proteinExistence type="predicted"/>
<feature type="non-terminal residue" evidence="5">
    <location>
        <position position="446"/>
    </location>
</feature>
<evidence type="ECO:0000256" key="3">
    <source>
        <dbReference type="PROSITE-ProRule" id="PRU00023"/>
    </source>
</evidence>
<feature type="chain" id="PRO_5031070155" evidence="4">
    <location>
        <begin position="24"/>
        <end position="446"/>
    </location>
</feature>
<feature type="repeat" description="ANK" evidence="3">
    <location>
        <begin position="247"/>
        <end position="279"/>
    </location>
</feature>
<dbReference type="InterPro" id="IPR036770">
    <property type="entry name" value="Ankyrin_rpt-contain_sf"/>
</dbReference>
<keyword evidence="4" id="KW-0732">Signal</keyword>
<feature type="repeat" description="ANK" evidence="3">
    <location>
        <begin position="214"/>
        <end position="246"/>
    </location>
</feature>
<feature type="repeat" description="ANK" evidence="3">
    <location>
        <begin position="62"/>
        <end position="94"/>
    </location>
</feature>
<feature type="repeat" description="ANK" evidence="3">
    <location>
        <begin position="95"/>
        <end position="127"/>
    </location>
</feature>
<organism evidence="5 6">
    <name type="scientific">Candidatus Acidiferrum panamense</name>
    <dbReference type="NCBI Taxonomy" id="2741543"/>
    <lineage>
        <taxon>Bacteria</taxon>
        <taxon>Pseudomonadati</taxon>
        <taxon>Acidobacteriota</taxon>
        <taxon>Terriglobia</taxon>
        <taxon>Candidatus Acidiferrales</taxon>
        <taxon>Candidatus Acidiferrum</taxon>
    </lineage>
</organism>
<dbReference type="InterPro" id="IPR050745">
    <property type="entry name" value="Multifunctional_regulatory"/>
</dbReference>
<dbReference type="SUPFAM" id="SSF48403">
    <property type="entry name" value="Ankyrin repeat"/>
    <property type="match status" value="1"/>
</dbReference>
<dbReference type="Pfam" id="PF12796">
    <property type="entry name" value="Ank_2"/>
    <property type="match status" value="2"/>
</dbReference>
<dbReference type="AlphaFoldDB" id="A0A7V8SWY1"/>
<dbReference type="GO" id="GO:0005737">
    <property type="term" value="C:cytoplasm"/>
    <property type="evidence" value="ECO:0007669"/>
    <property type="project" value="TreeGrafter"/>
</dbReference>
<dbReference type="Pfam" id="PF00023">
    <property type="entry name" value="Ank"/>
    <property type="match status" value="1"/>
</dbReference>
<feature type="repeat" description="ANK" evidence="3">
    <location>
        <begin position="162"/>
        <end position="194"/>
    </location>
</feature>
<gene>
    <name evidence="5" type="ORF">HRJ53_12075</name>
</gene>
<keyword evidence="6" id="KW-1185">Reference proteome</keyword>
<dbReference type="Proteomes" id="UP000567293">
    <property type="component" value="Unassembled WGS sequence"/>
</dbReference>
<feature type="repeat" description="ANK" evidence="3">
    <location>
        <begin position="352"/>
        <end position="384"/>
    </location>
</feature>